<dbReference type="InterPro" id="IPR050121">
    <property type="entry name" value="Cytochrome_P450_monoxygenase"/>
</dbReference>
<dbReference type="PRINTS" id="PR00463">
    <property type="entry name" value="EP450I"/>
</dbReference>
<name>M2Q7F9_CERS8</name>
<evidence type="ECO:0000256" key="4">
    <source>
        <dbReference type="ARBA" id="ARBA00022617"/>
    </source>
</evidence>
<dbReference type="OrthoDB" id="1470350at2759"/>
<dbReference type="PANTHER" id="PTHR24305:SF166">
    <property type="entry name" value="CYTOCHROME P450 12A4, MITOCHONDRIAL-RELATED"/>
    <property type="match status" value="1"/>
</dbReference>
<dbReference type="Gene3D" id="1.10.630.10">
    <property type="entry name" value="Cytochrome P450"/>
    <property type="match status" value="1"/>
</dbReference>
<dbReference type="GO" id="GO:0005506">
    <property type="term" value="F:iron ion binding"/>
    <property type="evidence" value="ECO:0007669"/>
    <property type="project" value="InterPro"/>
</dbReference>
<gene>
    <name evidence="10" type="ORF">CERSUDRAFT_126579</name>
</gene>
<evidence type="ECO:0000256" key="8">
    <source>
        <dbReference type="ARBA" id="ARBA00023033"/>
    </source>
</evidence>
<evidence type="ECO:0000256" key="3">
    <source>
        <dbReference type="ARBA" id="ARBA00010617"/>
    </source>
</evidence>
<keyword evidence="8" id="KW-0503">Monooxygenase</keyword>
<dbReference type="Pfam" id="PF00067">
    <property type="entry name" value="p450"/>
    <property type="match status" value="1"/>
</dbReference>
<keyword evidence="5 9" id="KW-0479">Metal-binding</keyword>
<sequence>MTADPKALQHIIQKLSHNFPKPADNIELIRMYAGPGIIWSSGQVHQRHRRVMYPMFSAPQLRVYLPIFQHNVYRMIEMWKTELAACREGRMTTCVYTWLTRLALDIIGEASFDYSFGALNNEGSELFSVYNNMFIDTALYPSKTELLVRSTWKYFPKSVLRLMDFLPLKNVRRIRQIRKAFDKEARKLLRDKDEDFASGNEVKKDLMSLLVRANASENPKNQLSDAEMTAQMGSITIAGHDTTATTLAWLLFELAQSPDWQKRLRDEIRDMRSSVVARGDASFTVEDLDSMTYCMAAIKETLRYHPVAPNVRRVASKDDKIPLQYPVRSRTGELVTEVPVFAGQEMWLSFCAYNRLHQLWGDNADVWDPSRFLDDRICNETGLGLFANLMTFSYGPQSCIGWRFSVMESQAILAEVLESFEFRLACDASDIQRLPSAVMNPGVMAPCVRGNLSAQLPLRVALAD</sequence>
<dbReference type="PRINTS" id="PR00385">
    <property type="entry name" value="P450"/>
</dbReference>
<evidence type="ECO:0000313" key="11">
    <source>
        <dbReference type="Proteomes" id="UP000016930"/>
    </source>
</evidence>
<evidence type="ECO:0000256" key="1">
    <source>
        <dbReference type="ARBA" id="ARBA00001971"/>
    </source>
</evidence>
<dbReference type="STRING" id="914234.M2Q7F9"/>
<evidence type="ECO:0000313" key="10">
    <source>
        <dbReference type="EMBL" id="EMD32773.1"/>
    </source>
</evidence>
<keyword evidence="7 9" id="KW-0408">Iron</keyword>
<reference evidence="10 11" key="1">
    <citation type="journal article" date="2012" name="Proc. Natl. Acad. Sci. U.S.A.">
        <title>Comparative genomics of Ceriporiopsis subvermispora and Phanerochaete chrysosporium provide insight into selective ligninolysis.</title>
        <authorList>
            <person name="Fernandez-Fueyo E."/>
            <person name="Ruiz-Duenas F.J."/>
            <person name="Ferreira P."/>
            <person name="Floudas D."/>
            <person name="Hibbett D.S."/>
            <person name="Canessa P."/>
            <person name="Larrondo L.F."/>
            <person name="James T.Y."/>
            <person name="Seelenfreund D."/>
            <person name="Lobos S."/>
            <person name="Polanco R."/>
            <person name="Tello M."/>
            <person name="Honda Y."/>
            <person name="Watanabe T."/>
            <person name="Watanabe T."/>
            <person name="Ryu J.S."/>
            <person name="Kubicek C.P."/>
            <person name="Schmoll M."/>
            <person name="Gaskell J."/>
            <person name="Hammel K.E."/>
            <person name="St John F.J."/>
            <person name="Vanden Wymelenberg A."/>
            <person name="Sabat G."/>
            <person name="Splinter BonDurant S."/>
            <person name="Syed K."/>
            <person name="Yadav J.S."/>
            <person name="Doddapaneni H."/>
            <person name="Subramanian V."/>
            <person name="Lavin J.L."/>
            <person name="Oguiza J.A."/>
            <person name="Perez G."/>
            <person name="Pisabarro A.G."/>
            <person name="Ramirez L."/>
            <person name="Santoyo F."/>
            <person name="Master E."/>
            <person name="Coutinho P.M."/>
            <person name="Henrissat B."/>
            <person name="Lombard V."/>
            <person name="Magnuson J.K."/>
            <person name="Kuees U."/>
            <person name="Hori C."/>
            <person name="Igarashi K."/>
            <person name="Samejima M."/>
            <person name="Held B.W."/>
            <person name="Barry K.W."/>
            <person name="LaButti K.M."/>
            <person name="Lapidus A."/>
            <person name="Lindquist E.A."/>
            <person name="Lucas S.M."/>
            <person name="Riley R."/>
            <person name="Salamov A.A."/>
            <person name="Hoffmeister D."/>
            <person name="Schwenk D."/>
            <person name="Hadar Y."/>
            <person name="Yarden O."/>
            <person name="de Vries R.P."/>
            <person name="Wiebenga A."/>
            <person name="Stenlid J."/>
            <person name="Eastwood D."/>
            <person name="Grigoriev I.V."/>
            <person name="Berka R.M."/>
            <person name="Blanchette R.A."/>
            <person name="Kersten P."/>
            <person name="Martinez A.T."/>
            <person name="Vicuna R."/>
            <person name="Cullen D."/>
        </authorList>
    </citation>
    <scope>NUCLEOTIDE SEQUENCE [LARGE SCALE GENOMIC DNA]</scope>
    <source>
        <strain evidence="10 11">B</strain>
    </source>
</reference>
<dbReference type="InterPro" id="IPR002401">
    <property type="entry name" value="Cyt_P450_E_grp-I"/>
</dbReference>
<dbReference type="Proteomes" id="UP000016930">
    <property type="component" value="Unassembled WGS sequence"/>
</dbReference>
<dbReference type="InterPro" id="IPR036396">
    <property type="entry name" value="Cyt_P450_sf"/>
</dbReference>
<comment type="pathway">
    <text evidence="2">Secondary metabolite biosynthesis.</text>
</comment>
<evidence type="ECO:0000256" key="9">
    <source>
        <dbReference type="PIRSR" id="PIRSR602401-1"/>
    </source>
</evidence>
<keyword evidence="4 9" id="KW-0349">Heme</keyword>
<proteinExistence type="inferred from homology"/>
<dbReference type="GO" id="GO:0020037">
    <property type="term" value="F:heme binding"/>
    <property type="evidence" value="ECO:0007669"/>
    <property type="project" value="InterPro"/>
</dbReference>
<keyword evidence="11" id="KW-1185">Reference proteome</keyword>
<protein>
    <recommendedName>
        <fullName evidence="12">Cytochrome P450</fullName>
    </recommendedName>
</protein>
<dbReference type="AlphaFoldDB" id="M2Q7F9"/>
<comment type="similarity">
    <text evidence="3">Belongs to the cytochrome P450 family.</text>
</comment>
<organism evidence="10 11">
    <name type="scientific">Ceriporiopsis subvermispora (strain B)</name>
    <name type="common">White-rot fungus</name>
    <name type="synonym">Gelatoporia subvermispora</name>
    <dbReference type="NCBI Taxonomy" id="914234"/>
    <lineage>
        <taxon>Eukaryota</taxon>
        <taxon>Fungi</taxon>
        <taxon>Dikarya</taxon>
        <taxon>Basidiomycota</taxon>
        <taxon>Agaricomycotina</taxon>
        <taxon>Agaricomycetes</taxon>
        <taxon>Polyporales</taxon>
        <taxon>Gelatoporiaceae</taxon>
        <taxon>Gelatoporia</taxon>
    </lineage>
</organism>
<evidence type="ECO:0008006" key="12">
    <source>
        <dbReference type="Google" id="ProtNLM"/>
    </source>
</evidence>
<evidence type="ECO:0000256" key="2">
    <source>
        <dbReference type="ARBA" id="ARBA00005179"/>
    </source>
</evidence>
<dbReference type="PANTHER" id="PTHR24305">
    <property type="entry name" value="CYTOCHROME P450"/>
    <property type="match status" value="1"/>
</dbReference>
<dbReference type="EMBL" id="KB445809">
    <property type="protein sequence ID" value="EMD32773.1"/>
    <property type="molecule type" value="Genomic_DNA"/>
</dbReference>
<evidence type="ECO:0000256" key="7">
    <source>
        <dbReference type="ARBA" id="ARBA00023004"/>
    </source>
</evidence>
<dbReference type="GO" id="GO:0004497">
    <property type="term" value="F:monooxygenase activity"/>
    <property type="evidence" value="ECO:0007669"/>
    <property type="project" value="UniProtKB-KW"/>
</dbReference>
<dbReference type="HOGENOM" id="CLU_001570_5_11_1"/>
<keyword evidence="6" id="KW-0560">Oxidoreductase</keyword>
<evidence type="ECO:0000256" key="6">
    <source>
        <dbReference type="ARBA" id="ARBA00023002"/>
    </source>
</evidence>
<dbReference type="GO" id="GO:0016705">
    <property type="term" value="F:oxidoreductase activity, acting on paired donors, with incorporation or reduction of molecular oxygen"/>
    <property type="evidence" value="ECO:0007669"/>
    <property type="project" value="InterPro"/>
</dbReference>
<accession>M2Q7F9</accession>
<dbReference type="SUPFAM" id="SSF48264">
    <property type="entry name" value="Cytochrome P450"/>
    <property type="match status" value="1"/>
</dbReference>
<comment type="cofactor">
    <cofactor evidence="1 9">
        <name>heme</name>
        <dbReference type="ChEBI" id="CHEBI:30413"/>
    </cofactor>
</comment>
<evidence type="ECO:0000256" key="5">
    <source>
        <dbReference type="ARBA" id="ARBA00022723"/>
    </source>
</evidence>
<dbReference type="InterPro" id="IPR001128">
    <property type="entry name" value="Cyt_P450"/>
</dbReference>
<feature type="binding site" description="axial binding residue" evidence="9">
    <location>
        <position position="399"/>
    </location>
    <ligand>
        <name>heme</name>
        <dbReference type="ChEBI" id="CHEBI:30413"/>
    </ligand>
    <ligandPart>
        <name>Fe</name>
        <dbReference type="ChEBI" id="CHEBI:18248"/>
    </ligandPart>
</feature>